<dbReference type="PANTHER" id="PTHR46162">
    <property type="entry name" value="TRAF-LIKE FAMILY PROTEIN"/>
    <property type="match status" value="1"/>
</dbReference>
<feature type="domain" description="MATH" evidence="1">
    <location>
        <begin position="34"/>
        <end position="161"/>
    </location>
</feature>
<dbReference type="Gene3D" id="2.60.210.10">
    <property type="entry name" value="Apoptosis, Tumor Necrosis Factor Receptor Associated Protein 2, Chain A"/>
    <property type="match status" value="2"/>
</dbReference>
<evidence type="ECO:0000313" key="2">
    <source>
        <dbReference type="EMBL" id="KAK8960385.1"/>
    </source>
</evidence>
<dbReference type="PANTHER" id="PTHR46162:SF2">
    <property type="entry name" value="ANKYRIN REPEAT-CONTAINING PROTEIN-RELATED"/>
    <property type="match status" value="1"/>
</dbReference>
<accession>A0ABR2M897</accession>
<organism evidence="2 3">
    <name type="scientific">Platanthera guangdongensis</name>
    <dbReference type="NCBI Taxonomy" id="2320717"/>
    <lineage>
        <taxon>Eukaryota</taxon>
        <taxon>Viridiplantae</taxon>
        <taxon>Streptophyta</taxon>
        <taxon>Embryophyta</taxon>
        <taxon>Tracheophyta</taxon>
        <taxon>Spermatophyta</taxon>
        <taxon>Magnoliopsida</taxon>
        <taxon>Liliopsida</taxon>
        <taxon>Asparagales</taxon>
        <taxon>Orchidaceae</taxon>
        <taxon>Orchidoideae</taxon>
        <taxon>Orchideae</taxon>
        <taxon>Orchidinae</taxon>
        <taxon>Platanthera</taxon>
    </lineage>
</organism>
<comment type="caution">
    <text evidence="2">The sequence shown here is derived from an EMBL/GenBank/DDBJ whole genome shotgun (WGS) entry which is preliminary data.</text>
</comment>
<feature type="domain" description="MATH" evidence="1">
    <location>
        <begin position="181"/>
        <end position="312"/>
    </location>
</feature>
<dbReference type="EMBL" id="JBBWWR010000010">
    <property type="protein sequence ID" value="KAK8960385.1"/>
    <property type="molecule type" value="Genomic_DNA"/>
</dbReference>
<gene>
    <name evidence="2" type="ORF">KSP40_PGU004296</name>
</gene>
<dbReference type="InterPro" id="IPR008974">
    <property type="entry name" value="TRAF-like"/>
</dbReference>
<dbReference type="InterPro" id="IPR002083">
    <property type="entry name" value="MATH/TRAF_dom"/>
</dbReference>
<keyword evidence="3" id="KW-1185">Reference proteome</keyword>
<reference evidence="2 3" key="1">
    <citation type="journal article" date="2022" name="Nat. Plants">
        <title>Genomes of leafy and leafless Platanthera orchids illuminate the evolution of mycoheterotrophy.</title>
        <authorList>
            <person name="Li M.H."/>
            <person name="Liu K.W."/>
            <person name="Li Z."/>
            <person name="Lu H.C."/>
            <person name="Ye Q.L."/>
            <person name="Zhang D."/>
            <person name="Wang J.Y."/>
            <person name="Li Y.F."/>
            <person name="Zhong Z.M."/>
            <person name="Liu X."/>
            <person name="Yu X."/>
            <person name="Liu D.K."/>
            <person name="Tu X.D."/>
            <person name="Liu B."/>
            <person name="Hao Y."/>
            <person name="Liao X.Y."/>
            <person name="Jiang Y.T."/>
            <person name="Sun W.H."/>
            <person name="Chen J."/>
            <person name="Chen Y.Q."/>
            <person name="Ai Y."/>
            <person name="Zhai J.W."/>
            <person name="Wu S.S."/>
            <person name="Zhou Z."/>
            <person name="Hsiao Y.Y."/>
            <person name="Wu W.L."/>
            <person name="Chen Y.Y."/>
            <person name="Lin Y.F."/>
            <person name="Hsu J.L."/>
            <person name="Li C.Y."/>
            <person name="Wang Z.W."/>
            <person name="Zhao X."/>
            <person name="Zhong W.Y."/>
            <person name="Ma X.K."/>
            <person name="Ma L."/>
            <person name="Huang J."/>
            <person name="Chen G.Z."/>
            <person name="Huang M.Z."/>
            <person name="Huang L."/>
            <person name="Peng D.H."/>
            <person name="Luo Y.B."/>
            <person name="Zou S.Q."/>
            <person name="Chen S.P."/>
            <person name="Lan S."/>
            <person name="Tsai W.C."/>
            <person name="Van de Peer Y."/>
            <person name="Liu Z.J."/>
        </authorList>
    </citation>
    <scope>NUCLEOTIDE SEQUENCE [LARGE SCALE GENOMIC DNA]</scope>
    <source>
        <strain evidence="2">Lor288</strain>
    </source>
</reference>
<protein>
    <recommendedName>
        <fullName evidence="1">MATH domain-containing protein</fullName>
    </recommendedName>
</protein>
<name>A0ABR2M897_9ASPA</name>
<dbReference type="SUPFAM" id="SSF49599">
    <property type="entry name" value="TRAF domain-like"/>
    <property type="match status" value="2"/>
</dbReference>
<dbReference type="Proteomes" id="UP001412067">
    <property type="component" value="Unassembled WGS sequence"/>
</dbReference>
<dbReference type="CDD" id="cd00121">
    <property type="entry name" value="MATH"/>
    <property type="match status" value="2"/>
</dbReference>
<sequence>MKNHTLRMPFSKLFSSSKTLQGFENEFTFKDPTAYDFLWTIKSFSKFDGDNEGKQSSGIFKSKGYSWTLVIYPNGNIVNGQISLYLVLCIASSHLLVAMYKVSYELFLFDQNTGGTLSKKGENLCQPYDEIGFRSMIDLKMFTDSSNGYLMNDSCMFGVKIIKIIPMQTPTECLYPVEKINHEFSWKIENFSKLDTKISHEKKFTAGDNLWSIKIYVEGDQKTVVKVKDDNLSLRMNYNGSIHDPSAMKISAKFSLSIIDQIKGNHMKRTYSGVFECSKPGWGWDDFIPLKDLNDRALGFIVNDSCIIVAQFVVLALVK</sequence>
<dbReference type="PROSITE" id="PS50144">
    <property type="entry name" value="MATH"/>
    <property type="match status" value="2"/>
</dbReference>
<proteinExistence type="predicted"/>
<dbReference type="SMART" id="SM00061">
    <property type="entry name" value="MATH"/>
    <property type="match status" value="2"/>
</dbReference>
<dbReference type="Pfam" id="PF22486">
    <property type="entry name" value="MATH_2"/>
    <property type="match status" value="2"/>
</dbReference>
<evidence type="ECO:0000313" key="3">
    <source>
        <dbReference type="Proteomes" id="UP001412067"/>
    </source>
</evidence>
<evidence type="ECO:0000259" key="1">
    <source>
        <dbReference type="PROSITE" id="PS50144"/>
    </source>
</evidence>